<dbReference type="CDD" id="cd02042">
    <property type="entry name" value="ParAB_family"/>
    <property type="match status" value="1"/>
</dbReference>
<dbReference type="OrthoDB" id="978593at2"/>
<gene>
    <name evidence="2" type="ORF">HQ35_00685</name>
</gene>
<feature type="domain" description="CobQ/CobB/MinD/ParA nucleotide binding" evidence="1">
    <location>
        <begin position="7"/>
        <end position="46"/>
    </location>
</feature>
<dbReference type="PANTHER" id="PTHR13696">
    <property type="entry name" value="P-LOOP CONTAINING NUCLEOSIDE TRIPHOSPHATE HYDROLASE"/>
    <property type="match status" value="1"/>
</dbReference>
<organism evidence="2 3">
    <name type="scientific">Porphyromonas cangingivalis</name>
    <dbReference type="NCBI Taxonomy" id="36874"/>
    <lineage>
        <taxon>Bacteria</taxon>
        <taxon>Pseudomonadati</taxon>
        <taxon>Bacteroidota</taxon>
        <taxon>Bacteroidia</taxon>
        <taxon>Bacteroidales</taxon>
        <taxon>Porphyromonadaceae</taxon>
        <taxon>Porphyromonas</taxon>
    </lineage>
</organism>
<dbReference type="InterPro" id="IPR002586">
    <property type="entry name" value="CobQ/CobB/MinD/ParA_Nub-bd_dom"/>
</dbReference>
<sequence>MSKPIYLAIASPKGGVGKTSLTVLAASILQYHRGYDVAVVDCNHPAYTIARLRQQESEELNHQSLMRLKHRTPCTPYPIICAPVREALNRVERHCADNPPRCILFDLPALMRTEGTVELLSAMDAVIFPVTGSPMDMEAVRHFIDILGEQILTMGKGNIRELYLLRNMIQAWEREEADERCRTLADETGVLLMQTSLSHSRLYRPLLSEHRRGVCTLLPPYGGKLSRLCNQLGDELHEILQRLCTE</sequence>
<dbReference type="Gene3D" id="3.40.50.300">
    <property type="entry name" value="P-loop containing nucleotide triphosphate hydrolases"/>
    <property type="match status" value="1"/>
</dbReference>
<evidence type="ECO:0000313" key="3">
    <source>
        <dbReference type="Proteomes" id="UP000030125"/>
    </source>
</evidence>
<keyword evidence="3" id="KW-1185">Reference proteome</keyword>
<dbReference type="Pfam" id="PF01656">
    <property type="entry name" value="CbiA"/>
    <property type="match status" value="1"/>
</dbReference>
<evidence type="ECO:0000313" key="2">
    <source>
        <dbReference type="EMBL" id="KGN83317.1"/>
    </source>
</evidence>
<dbReference type="Proteomes" id="UP000030125">
    <property type="component" value="Unassembled WGS sequence"/>
</dbReference>
<protein>
    <submittedName>
        <fullName evidence="2">Conjugal transfer protein TraA</fullName>
    </submittedName>
</protein>
<dbReference type="RefSeq" id="WP_036849957.1">
    <property type="nucleotide sequence ID" value="NZ_JQJD01000001.1"/>
</dbReference>
<dbReference type="PANTHER" id="PTHR13696:SF52">
    <property type="entry name" value="PARA FAMILY PROTEIN CT_582"/>
    <property type="match status" value="1"/>
</dbReference>
<dbReference type="SUPFAM" id="SSF52540">
    <property type="entry name" value="P-loop containing nucleoside triphosphate hydrolases"/>
    <property type="match status" value="1"/>
</dbReference>
<accession>A0A0A2EZW8</accession>
<reference evidence="2 3" key="1">
    <citation type="submission" date="2014-08" db="EMBL/GenBank/DDBJ databases">
        <title>Porphyromonas cangingivalis strain:COT-109_OH1386 Genome sequencing.</title>
        <authorList>
            <person name="Wallis C."/>
            <person name="Deusch O."/>
            <person name="O'Flynn C."/>
            <person name="Davis I."/>
            <person name="Jospin G."/>
            <person name="Darling A.E."/>
            <person name="Coil D.A."/>
            <person name="Alexiev A."/>
            <person name="Horsfall A."/>
            <person name="Kirkwood N."/>
            <person name="Harris S."/>
            <person name="Eisen J.A."/>
        </authorList>
    </citation>
    <scope>NUCLEOTIDE SEQUENCE [LARGE SCALE GENOMIC DNA]</scope>
    <source>
        <strain evidence="3">COT-109 OH1386</strain>
    </source>
</reference>
<proteinExistence type="predicted"/>
<dbReference type="EMBL" id="JQJD01000001">
    <property type="protein sequence ID" value="KGN83317.1"/>
    <property type="molecule type" value="Genomic_DNA"/>
</dbReference>
<dbReference type="AlphaFoldDB" id="A0A0A2EZW8"/>
<comment type="caution">
    <text evidence="2">The sequence shown here is derived from an EMBL/GenBank/DDBJ whole genome shotgun (WGS) entry which is preliminary data.</text>
</comment>
<name>A0A0A2EZW8_PORCN</name>
<evidence type="ECO:0000259" key="1">
    <source>
        <dbReference type="Pfam" id="PF01656"/>
    </source>
</evidence>
<dbReference type="InterPro" id="IPR027417">
    <property type="entry name" value="P-loop_NTPase"/>
</dbReference>
<dbReference type="InterPro" id="IPR050678">
    <property type="entry name" value="DNA_Partitioning_ATPase"/>
</dbReference>